<gene>
    <name evidence="4" type="ORF">HY29_05485</name>
</gene>
<dbReference type="Proteomes" id="UP000027037">
    <property type="component" value="Unassembled WGS sequence"/>
</dbReference>
<name>A0A062TVG3_9PROT</name>
<dbReference type="PROSITE" id="PS50405">
    <property type="entry name" value="GST_CTER"/>
    <property type="match status" value="1"/>
</dbReference>
<dbReference type="CDD" id="cd03042">
    <property type="entry name" value="GST_N_Zeta"/>
    <property type="match status" value="1"/>
</dbReference>
<evidence type="ECO:0000313" key="5">
    <source>
        <dbReference type="Proteomes" id="UP000027037"/>
    </source>
</evidence>
<dbReference type="InterPro" id="IPR004045">
    <property type="entry name" value="Glutathione_S-Trfase_N"/>
</dbReference>
<dbReference type="NCBIfam" id="TIGR01262">
    <property type="entry name" value="maiA"/>
    <property type="match status" value="1"/>
</dbReference>
<evidence type="ECO:0008006" key="6">
    <source>
        <dbReference type="Google" id="ProtNLM"/>
    </source>
</evidence>
<dbReference type="AlphaFoldDB" id="A0A062TVG3"/>
<reference evidence="4 5" key="1">
    <citation type="journal article" date="2014" name="Antonie Van Leeuwenhoek">
        <title>Hyphomonas beringensis sp. nov. and Hyphomonas chukchiensis sp. nov., isolated from surface seawater of the Bering Sea and Chukchi Sea.</title>
        <authorList>
            <person name="Li C."/>
            <person name="Lai Q."/>
            <person name="Li G."/>
            <person name="Dong C."/>
            <person name="Wang J."/>
            <person name="Liao Y."/>
            <person name="Shao Z."/>
        </authorList>
    </citation>
    <scope>NUCLEOTIDE SEQUENCE [LARGE SCALE GENOMIC DNA]</scope>
    <source>
        <strain evidence="4 5">25B14_1</strain>
    </source>
</reference>
<dbReference type="EMBL" id="AWFF01000076">
    <property type="protein sequence ID" value="KCZ51991.1"/>
    <property type="molecule type" value="Genomic_DNA"/>
</dbReference>
<dbReference type="RefSeq" id="WP_051601651.1">
    <property type="nucleotide sequence ID" value="NZ_AWFF01000076.1"/>
</dbReference>
<dbReference type="GO" id="GO:0004364">
    <property type="term" value="F:glutathione transferase activity"/>
    <property type="evidence" value="ECO:0007669"/>
    <property type="project" value="TreeGrafter"/>
</dbReference>
<dbReference type="STRING" id="1280946.HY29_05485"/>
<dbReference type="InterPro" id="IPR036282">
    <property type="entry name" value="Glutathione-S-Trfase_C_sf"/>
</dbReference>
<dbReference type="GO" id="GO:0005737">
    <property type="term" value="C:cytoplasm"/>
    <property type="evidence" value="ECO:0007669"/>
    <property type="project" value="InterPro"/>
</dbReference>
<comment type="caution">
    <text evidence="4">The sequence shown here is derived from an EMBL/GenBank/DDBJ whole genome shotgun (WGS) entry which is preliminary data.</text>
</comment>
<organism evidence="4 5">
    <name type="scientific">Hyphomonas beringensis</name>
    <dbReference type="NCBI Taxonomy" id="1280946"/>
    <lineage>
        <taxon>Bacteria</taxon>
        <taxon>Pseudomonadati</taxon>
        <taxon>Pseudomonadota</taxon>
        <taxon>Alphaproteobacteria</taxon>
        <taxon>Hyphomonadales</taxon>
        <taxon>Hyphomonadaceae</taxon>
        <taxon>Hyphomonas</taxon>
    </lineage>
</organism>
<dbReference type="InterPro" id="IPR034330">
    <property type="entry name" value="GST_Zeta_C"/>
</dbReference>
<dbReference type="eggNOG" id="COG0625">
    <property type="taxonomic scope" value="Bacteria"/>
</dbReference>
<dbReference type="SFLD" id="SFLDS00019">
    <property type="entry name" value="Glutathione_Transferase_(cytos"/>
    <property type="match status" value="1"/>
</dbReference>
<comment type="similarity">
    <text evidence="1">Belongs to the GST superfamily. Zeta family.</text>
</comment>
<dbReference type="GO" id="GO:0006559">
    <property type="term" value="P:L-phenylalanine catabolic process"/>
    <property type="evidence" value="ECO:0007669"/>
    <property type="project" value="TreeGrafter"/>
</dbReference>
<dbReference type="InterPro" id="IPR034333">
    <property type="entry name" value="GST_Zeta_N"/>
</dbReference>
<keyword evidence="5" id="KW-1185">Reference proteome</keyword>
<dbReference type="InterPro" id="IPR005955">
    <property type="entry name" value="GST_Zeta"/>
</dbReference>
<protein>
    <recommendedName>
        <fullName evidence="6">Maleylacetoacetate isomerase</fullName>
    </recommendedName>
</protein>
<dbReference type="Pfam" id="PF13409">
    <property type="entry name" value="GST_N_2"/>
    <property type="match status" value="1"/>
</dbReference>
<dbReference type="InterPro" id="IPR036249">
    <property type="entry name" value="Thioredoxin-like_sf"/>
</dbReference>
<feature type="domain" description="GST N-terminal" evidence="2">
    <location>
        <begin position="1"/>
        <end position="84"/>
    </location>
</feature>
<dbReference type="PANTHER" id="PTHR42673:SF4">
    <property type="entry name" value="MALEYLACETOACETATE ISOMERASE"/>
    <property type="match status" value="1"/>
</dbReference>
<dbReference type="SUPFAM" id="SSF47616">
    <property type="entry name" value="GST C-terminal domain-like"/>
    <property type="match status" value="1"/>
</dbReference>
<evidence type="ECO:0000259" key="2">
    <source>
        <dbReference type="PROSITE" id="PS50404"/>
    </source>
</evidence>
<evidence type="ECO:0000313" key="4">
    <source>
        <dbReference type="EMBL" id="KCZ51991.1"/>
    </source>
</evidence>
<dbReference type="PROSITE" id="PS50404">
    <property type="entry name" value="GST_NTER"/>
    <property type="match status" value="1"/>
</dbReference>
<dbReference type="Gene3D" id="1.20.1050.10">
    <property type="match status" value="1"/>
</dbReference>
<sequence length="213" mass="24092">MTIRIYDYWRSSASYRLRIALNLKQAEYETVRVNIAPGTDEQFTEAYRKANPQMRVPAIEVDGRVCGQSMAIIEWLDETLPGPALFPEDAWVRLQARAFADTIACDIHPLNNLSVLKTLREAYGADEDAIKAWYQDWIRRGFDALEEISQPLPSSGYLFGDAPGIAEITLVPQLYNARRYDMDLSAYPALLEIERRCATLEAFTEAKPKAPAA</sequence>
<dbReference type="GO" id="GO:0006749">
    <property type="term" value="P:glutathione metabolic process"/>
    <property type="evidence" value="ECO:0007669"/>
    <property type="project" value="TreeGrafter"/>
</dbReference>
<evidence type="ECO:0000259" key="3">
    <source>
        <dbReference type="PROSITE" id="PS50405"/>
    </source>
</evidence>
<accession>A0A062TVG3</accession>
<dbReference type="PANTHER" id="PTHR42673">
    <property type="entry name" value="MALEYLACETOACETATE ISOMERASE"/>
    <property type="match status" value="1"/>
</dbReference>
<dbReference type="SFLD" id="SFLDG00358">
    <property type="entry name" value="Main_(cytGST)"/>
    <property type="match status" value="1"/>
</dbReference>
<proteinExistence type="inferred from homology"/>
<dbReference type="InterPro" id="IPR010987">
    <property type="entry name" value="Glutathione-S-Trfase_C-like"/>
</dbReference>
<dbReference type="OrthoDB" id="509852at2"/>
<dbReference type="SUPFAM" id="SSF52833">
    <property type="entry name" value="Thioredoxin-like"/>
    <property type="match status" value="1"/>
</dbReference>
<dbReference type="Gene3D" id="3.40.30.10">
    <property type="entry name" value="Glutaredoxin"/>
    <property type="match status" value="1"/>
</dbReference>
<dbReference type="CDD" id="cd03191">
    <property type="entry name" value="GST_C_Zeta"/>
    <property type="match status" value="1"/>
</dbReference>
<evidence type="ECO:0000256" key="1">
    <source>
        <dbReference type="ARBA" id="ARBA00010007"/>
    </source>
</evidence>
<feature type="domain" description="GST C-terminal" evidence="3">
    <location>
        <begin position="89"/>
        <end position="213"/>
    </location>
</feature>
<dbReference type="InterPro" id="IPR040079">
    <property type="entry name" value="Glutathione_S-Trfase"/>
</dbReference>
<dbReference type="Pfam" id="PF13410">
    <property type="entry name" value="GST_C_2"/>
    <property type="match status" value="1"/>
</dbReference>
<dbReference type="PATRIC" id="fig|1280946.3.peg.3186"/>
<dbReference type="GO" id="GO:0016034">
    <property type="term" value="F:maleylacetoacetate isomerase activity"/>
    <property type="evidence" value="ECO:0007669"/>
    <property type="project" value="TreeGrafter"/>
</dbReference>